<keyword evidence="1" id="KW-0560">Oxidoreductase</keyword>
<dbReference type="RefSeq" id="WP_091855423.1">
    <property type="nucleotide sequence ID" value="NZ_FNBZ01000001.1"/>
</dbReference>
<protein>
    <submittedName>
        <fullName evidence="3">Sarcosine oxidase subunit beta</fullName>
    </submittedName>
</protein>
<dbReference type="SUPFAM" id="SSF51905">
    <property type="entry name" value="FAD/NAD(P)-binding domain"/>
    <property type="match status" value="1"/>
</dbReference>
<evidence type="ECO:0000256" key="1">
    <source>
        <dbReference type="ARBA" id="ARBA00023002"/>
    </source>
</evidence>
<evidence type="ECO:0000313" key="4">
    <source>
        <dbReference type="Proteomes" id="UP000199468"/>
    </source>
</evidence>
<evidence type="ECO:0000259" key="2">
    <source>
        <dbReference type="Pfam" id="PF01266"/>
    </source>
</evidence>
<dbReference type="InterPro" id="IPR036188">
    <property type="entry name" value="FAD/NAD-bd_sf"/>
</dbReference>
<dbReference type="PANTHER" id="PTHR13847">
    <property type="entry name" value="SARCOSINE DEHYDROGENASE-RELATED"/>
    <property type="match status" value="1"/>
</dbReference>
<evidence type="ECO:0000313" key="3">
    <source>
        <dbReference type="EMBL" id="SDF24193.1"/>
    </source>
</evidence>
<dbReference type="Gene3D" id="3.30.9.10">
    <property type="entry name" value="D-Amino Acid Oxidase, subunit A, domain 2"/>
    <property type="match status" value="1"/>
</dbReference>
<gene>
    <name evidence="3" type="ORF">SAMN05421844_101145</name>
</gene>
<feature type="domain" description="FAD dependent oxidoreductase" evidence="2">
    <location>
        <begin position="7"/>
        <end position="351"/>
    </location>
</feature>
<organism evidence="3 4">
    <name type="scientific">Bosea robiniae</name>
    <dbReference type="NCBI Taxonomy" id="1036780"/>
    <lineage>
        <taxon>Bacteria</taxon>
        <taxon>Pseudomonadati</taxon>
        <taxon>Pseudomonadota</taxon>
        <taxon>Alphaproteobacteria</taxon>
        <taxon>Hyphomicrobiales</taxon>
        <taxon>Boseaceae</taxon>
        <taxon>Bosea</taxon>
    </lineage>
</organism>
<keyword evidence="4" id="KW-1185">Reference proteome</keyword>
<proteinExistence type="predicted"/>
<accession>A0ABY0NBF4</accession>
<reference evidence="3 4" key="1">
    <citation type="submission" date="2016-10" db="EMBL/GenBank/DDBJ databases">
        <authorList>
            <person name="Varghese N."/>
            <person name="Submissions S."/>
        </authorList>
    </citation>
    <scope>NUCLEOTIDE SEQUENCE [LARGE SCALE GENOMIC DNA]</scope>
    <source>
        <strain evidence="3 4">DSM 26672</strain>
    </source>
</reference>
<dbReference type="Proteomes" id="UP000199468">
    <property type="component" value="Unassembled WGS sequence"/>
</dbReference>
<sequence length="376" mass="39667">MSGKAIDTLVIGGGLHGLSAALHLARAGRRVTILEKSWVGRHASGASAAGVRTLNRDPAEIPISLEAMEMWHGIAGLVGDSCGFHAHGQLNIAEHAHHLPKLESRLARMREAGYEHEELIDRAELLTLVPAISPHCVGALIARRDGAADPHRTLLAFRRSAEAAGVTIHEGVGVDAIEQAGDDWRLRTPAGDFIAPTVVNAAGAWAGKIAAMLGDDIPLGLKASMMIVTERIAPLLKPVISIVGRPLSFKQSEQGTLVIGGGLQGRADIEAQKSFVDFQELAKGARAATDLFPSVSALRIVRTWAGMEATTKDHLPVICASPNAKGAFHAFGFSGHGFQLVPVVGAIMADLVIRGSTERSIKGFGAKRLMQQRAAA</sequence>
<dbReference type="EMBL" id="FNBZ01000001">
    <property type="protein sequence ID" value="SDF24193.1"/>
    <property type="molecule type" value="Genomic_DNA"/>
</dbReference>
<dbReference type="Gene3D" id="3.50.50.60">
    <property type="entry name" value="FAD/NAD(P)-binding domain"/>
    <property type="match status" value="1"/>
</dbReference>
<comment type="caution">
    <text evidence="3">The sequence shown here is derived from an EMBL/GenBank/DDBJ whole genome shotgun (WGS) entry which is preliminary data.</text>
</comment>
<dbReference type="InterPro" id="IPR006076">
    <property type="entry name" value="FAD-dep_OxRdtase"/>
</dbReference>
<name>A0ABY0NBF4_9HYPH</name>
<dbReference type="Pfam" id="PF01266">
    <property type="entry name" value="DAO"/>
    <property type="match status" value="1"/>
</dbReference>